<organism evidence="1 2">
    <name type="scientific">Robertmurraya mangrovi</name>
    <dbReference type="NCBI Taxonomy" id="3098077"/>
    <lineage>
        <taxon>Bacteria</taxon>
        <taxon>Bacillati</taxon>
        <taxon>Bacillota</taxon>
        <taxon>Bacilli</taxon>
        <taxon>Bacillales</taxon>
        <taxon>Bacillaceae</taxon>
        <taxon>Robertmurraya</taxon>
    </lineage>
</organism>
<name>A0ABU5J042_9BACI</name>
<evidence type="ECO:0000313" key="1">
    <source>
        <dbReference type="EMBL" id="MDZ5472717.1"/>
    </source>
</evidence>
<sequence>MYKVITWALGLMLLVSVVLPSITTAQDDSFPPEFRYENMSDKRGKELFWLGLDDSYDFPLREKPSSKSKIVYDARALFIPVYGASKNWFKIKCRGKYVYIYHKNAASTPPFKIAKKFSKDYQVILYINKTDASGETLIVNKGDKMLHMFGGDKERISYMGAYNKSEIQRTRNLIKLLFLNLSEKEIKFYTEKVINKKERYVFNKKYKSSEGTYQFYTDYGYLTIEWKKN</sequence>
<dbReference type="Proteomes" id="UP001290455">
    <property type="component" value="Unassembled WGS sequence"/>
</dbReference>
<comment type="caution">
    <text evidence="1">The sequence shown here is derived from an EMBL/GenBank/DDBJ whole genome shotgun (WGS) entry which is preliminary data.</text>
</comment>
<dbReference type="EMBL" id="JAXOFX010000008">
    <property type="protein sequence ID" value="MDZ5472717.1"/>
    <property type="molecule type" value="Genomic_DNA"/>
</dbReference>
<accession>A0ABU5J042</accession>
<gene>
    <name evidence="1" type="ORF">SM124_13365</name>
</gene>
<keyword evidence="2" id="KW-1185">Reference proteome</keyword>
<proteinExistence type="predicted"/>
<reference evidence="1 2" key="1">
    <citation type="submission" date="2023-11" db="EMBL/GenBank/DDBJ databases">
        <title>Bacillus jintuensis, isolated from a mudflat on the Beibu Gulf coast.</title>
        <authorList>
            <person name="Li M."/>
        </authorList>
    </citation>
    <scope>NUCLEOTIDE SEQUENCE [LARGE SCALE GENOMIC DNA]</scope>
    <source>
        <strain evidence="1 2">31A1R</strain>
    </source>
</reference>
<protein>
    <submittedName>
        <fullName evidence="1">Uncharacterized protein</fullName>
    </submittedName>
</protein>
<evidence type="ECO:0000313" key="2">
    <source>
        <dbReference type="Proteomes" id="UP001290455"/>
    </source>
</evidence>
<dbReference type="RefSeq" id="WP_322447018.1">
    <property type="nucleotide sequence ID" value="NZ_JAXOFX010000008.1"/>
</dbReference>